<dbReference type="Pfam" id="PF00270">
    <property type="entry name" value="DEAD"/>
    <property type="match status" value="1"/>
</dbReference>
<dbReference type="GO" id="GO:0005524">
    <property type="term" value="F:ATP binding"/>
    <property type="evidence" value="ECO:0007669"/>
    <property type="project" value="UniProtKB-UniRule"/>
</dbReference>
<keyword evidence="8 12" id="KW-0067">ATP-binding</keyword>
<comment type="function">
    <text evidence="12">Initiates the restart of stalled replication forks, which reloads the replicative helicase on sites other than the origin of replication. Recognizes and binds to abandoned replication forks and remodels them to uncover a helicase loading site. Promotes assembly of the primosome at these replication forks.</text>
</comment>
<dbReference type="Proteomes" id="UP000502179">
    <property type="component" value="Chromosome"/>
</dbReference>
<reference evidence="13 14" key="1">
    <citation type="submission" date="2020-02" db="EMBL/GenBank/DDBJ databases">
        <title>Genome analysis of Thermosulfuriphilus ammonigenes ST65T, an anaerobic thermophilic chemolithoautotrophic bacterium isolated from a deep-sea hydrothermal vent.</title>
        <authorList>
            <person name="Slobodkina G."/>
            <person name="Allioux M."/>
            <person name="Merkel A."/>
            <person name="Alain K."/>
            <person name="Jebbar M."/>
            <person name="Slobodkin A."/>
        </authorList>
    </citation>
    <scope>NUCLEOTIDE SEQUENCE [LARGE SCALE GENOMIC DNA]</scope>
    <source>
        <strain evidence="13 14">ST65</strain>
    </source>
</reference>
<keyword evidence="3 12" id="KW-0479">Metal-binding</keyword>
<feature type="binding site" evidence="12">
    <location>
        <position position="455"/>
    </location>
    <ligand>
        <name>Zn(2+)</name>
        <dbReference type="ChEBI" id="CHEBI:29105"/>
        <label>2</label>
    </ligand>
</feature>
<sequence length="720" mass="80356">MFAEILFPATGKSEKVYLEEETLPGVRVLSPGKTRPRIGLVLRELPPESDLFPRKTGVSVLDKVPVISPDLLSFLQWVSWYYQSSLAQVIRTALPRELLHPPRPRVCLSAEGREILPVSIPLVARLRRAGRRGLTLETIQRSYGPGALKMVREWLKKGLLKEACPLSQKGRPLSIISPEILDQTRTITPTTAQKAAAAVISQSLSGDFHPFLLHGVTGSGKTWVYIKAVSEVLKRGKSALILVPEIALIGALEGAFVAEFGQEVALFHSFLSERQRTETWLKACRGKCRIVIGARSAIFVPLKDLGLIVVDEEHDPSYKQEEGLRYQARDLALARGQMAGATVILGSATPSIKSYYLARKGRLRLISLRQRASGQRLPQTRIVDLTQVERPGYLLSRPLLEALKERLRGGEQAIVFVNRRGFATLVVCHRCGYQFRCLNCSVALTYHKEEGELRCHYCGLTLKALPQCPACGQGRLEILGLGTQRVAEELARLLPEARIGRLDRDVARSPGRLKKVLDDFQQGELNILVGTQMLSKGHHFPRVTLVGVILADLSLNFPDFRAPERTFQLLVQVAGRSGRERSGEVIVQTFSPGHYSLRHALRHDYEGFYQTEIGLRQELNWPPFSRLASLLWETPAKETGETLARALERLPELVSPALEVLGPAEASHHRLKGRWRWQIVFKAPNITTLHQGLKQAQDLIREASPPGPFRIVVDIDPEET</sequence>
<organism evidence="13 14">
    <name type="scientific">Thermosulfuriphilus ammonigenes</name>
    <dbReference type="NCBI Taxonomy" id="1936021"/>
    <lineage>
        <taxon>Bacteria</taxon>
        <taxon>Pseudomonadati</taxon>
        <taxon>Thermodesulfobacteriota</taxon>
        <taxon>Thermodesulfobacteria</taxon>
        <taxon>Thermodesulfobacteriales</taxon>
        <taxon>Thermodesulfobacteriaceae</taxon>
        <taxon>Thermosulfuriphilus</taxon>
    </lineage>
</organism>
<dbReference type="PROSITE" id="PS51192">
    <property type="entry name" value="HELICASE_ATP_BIND_1"/>
    <property type="match status" value="1"/>
</dbReference>
<feature type="binding site" evidence="12">
    <location>
        <position position="431"/>
    </location>
    <ligand>
        <name>Zn(2+)</name>
        <dbReference type="ChEBI" id="CHEBI:29105"/>
        <label>1</label>
    </ligand>
</feature>
<evidence type="ECO:0000313" key="13">
    <source>
        <dbReference type="EMBL" id="QIJ71690.1"/>
    </source>
</evidence>
<dbReference type="Gene3D" id="3.40.50.300">
    <property type="entry name" value="P-loop containing nucleotide triphosphate hydrolases"/>
    <property type="match status" value="2"/>
</dbReference>
<dbReference type="GO" id="GO:0006270">
    <property type="term" value="P:DNA replication initiation"/>
    <property type="evidence" value="ECO:0007669"/>
    <property type="project" value="TreeGrafter"/>
</dbReference>
<gene>
    <name evidence="12 13" type="primary">priA</name>
    <name evidence="13" type="ORF">G4V39_05125</name>
</gene>
<dbReference type="PANTHER" id="PTHR30580">
    <property type="entry name" value="PRIMOSOMAL PROTEIN N"/>
    <property type="match status" value="1"/>
</dbReference>
<dbReference type="InterPro" id="IPR011545">
    <property type="entry name" value="DEAD/DEAH_box_helicase_dom"/>
</dbReference>
<dbReference type="InterPro" id="IPR042115">
    <property type="entry name" value="PriA_3primeBD_sf"/>
</dbReference>
<dbReference type="Pfam" id="PF00271">
    <property type="entry name" value="Helicase_C"/>
    <property type="match status" value="1"/>
</dbReference>
<dbReference type="SMART" id="SM00490">
    <property type="entry name" value="HELICc"/>
    <property type="match status" value="1"/>
</dbReference>
<dbReference type="EMBL" id="CP048877">
    <property type="protein sequence ID" value="QIJ71690.1"/>
    <property type="molecule type" value="Genomic_DNA"/>
</dbReference>
<evidence type="ECO:0000256" key="11">
    <source>
        <dbReference type="ARBA" id="ARBA00048988"/>
    </source>
</evidence>
<dbReference type="KEGG" id="tav:G4V39_05125"/>
<comment type="similarity">
    <text evidence="12">Belongs to the helicase family. PriA subfamily.</text>
</comment>
<feature type="binding site" evidence="12">
    <location>
        <position position="428"/>
    </location>
    <ligand>
        <name>Zn(2+)</name>
        <dbReference type="ChEBI" id="CHEBI:29105"/>
        <label>1</label>
    </ligand>
</feature>
<evidence type="ECO:0000256" key="3">
    <source>
        <dbReference type="ARBA" id="ARBA00022723"/>
    </source>
</evidence>
<dbReference type="NCBIfam" id="TIGR00595">
    <property type="entry name" value="priA"/>
    <property type="match status" value="1"/>
</dbReference>
<evidence type="ECO:0000256" key="12">
    <source>
        <dbReference type="HAMAP-Rule" id="MF_00983"/>
    </source>
</evidence>
<evidence type="ECO:0000256" key="2">
    <source>
        <dbReference type="ARBA" id="ARBA00022705"/>
    </source>
</evidence>
<dbReference type="GO" id="GO:0006310">
    <property type="term" value="P:DNA recombination"/>
    <property type="evidence" value="ECO:0007669"/>
    <property type="project" value="InterPro"/>
</dbReference>
<dbReference type="InterPro" id="IPR014001">
    <property type="entry name" value="Helicase_ATP-bd"/>
</dbReference>
<dbReference type="EC" id="5.6.2.4" evidence="12"/>
<dbReference type="InterPro" id="IPR040498">
    <property type="entry name" value="PriA_CRR"/>
</dbReference>
<keyword evidence="9 12" id="KW-0238">DNA-binding</keyword>
<feature type="binding site" evidence="12">
    <location>
        <position position="471"/>
    </location>
    <ligand>
        <name>Zn(2+)</name>
        <dbReference type="ChEBI" id="CHEBI:29105"/>
        <label>1</label>
    </ligand>
</feature>
<comment type="catalytic activity">
    <reaction evidence="12">
        <text>Couples ATP hydrolysis with the unwinding of duplex DNA by translocating in the 3'-5' direction.</text>
        <dbReference type="EC" id="5.6.2.4"/>
    </reaction>
</comment>
<dbReference type="InterPro" id="IPR001650">
    <property type="entry name" value="Helicase_C-like"/>
</dbReference>
<feature type="binding site" evidence="12">
    <location>
        <position position="458"/>
    </location>
    <ligand>
        <name>Zn(2+)</name>
        <dbReference type="ChEBI" id="CHEBI:29105"/>
        <label>2</label>
    </ligand>
</feature>
<dbReference type="SUPFAM" id="SSF52540">
    <property type="entry name" value="P-loop containing nucleoside triphosphate hydrolases"/>
    <property type="match status" value="1"/>
</dbReference>
<feature type="binding site" evidence="12">
    <location>
        <position position="437"/>
    </location>
    <ligand>
        <name>Zn(2+)</name>
        <dbReference type="ChEBI" id="CHEBI:29105"/>
        <label>2</label>
    </ligand>
</feature>
<dbReference type="CDD" id="cd17929">
    <property type="entry name" value="DEXHc_priA"/>
    <property type="match status" value="1"/>
</dbReference>
<proteinExistence type="inferred from homology"/>
<dbReference type="GO" id="GO:1990077">
    <property type="term" value="C:primosome complex"/>
    <property type="evidence" value="ECO:0007669"/>
    <property type="project" value="UniProtKB-UniRule"/>
</dbReference>
<keyword evidence="14" id="KW-1185">Reference proteome</keyword>
<dbReference type="Pfam" id="PF18319">
    <property type="entry name" value="Zn_ribbon_PriA"/>
    <property type="match status" value="1"/>
</dbReference>
<keyword evidence="7 12" id="KW-0862">Zinc</keyword>
<dbReference type="InterPro" id="IPR041236">
    <property type="entry name" value="PriA_C"/>
</dbReference>
<feature type="binding site" evidence="12">
    <location>
        <position position="440"/>
    </location>
    <ligand>
        <name>Zn(2+)</name>
        <dbReference type="ChEBI" id="CHEBI:29105"/>
        <label>2</label>
    </ligand>
</feature>
<keyword evidence="10 12" id="KW-0413">Isomerase</keyword>
<evidence type="ECO:0000256" key="7">
    <source>
        <dbReference type="ARBA" id="ARBA00022833"/>
    </source>
</evidence>
<dbReference type="CDD" id="cd18804">
    <property type="entry name" value="SF2_C_priA"/>
    <property type="match status" value="1"/>
</dbReference>
<comment type="cofactor">
    <cofactor evidence="12">
        <name>Zn(2+)</name>
        <dbReference type="ChEBI" id="CHEBI:29105"/>
    </cofactor>
    <text evidence="12">Binds 2 zinc ions per subunit.</text>
</comment>
<dbReference type="Pfam" id="PF17764">
    <property type="entry name" value="PriA_3primeBD"/>
    <property type="match status" value="1"/>
</dbReference>
<dbReference type="GO" id="GO:0043138">
    <property type="term" value="F:3'-5' DNA helicase activity"/>
    <property type="evidence" value="ECO:0007669"/>
    <property type="project" value="UniProtKB-EC"/>
</dbReference>
<keyword evidence="2 12" id="KW-0235">DNA replication</keyword>
<dbReference type="GO" id="GO:0006269">
    <property type="term" value="P:DNA replication, synthesis of primer"/>
    <property type="evidence" value="ECO:0007669"/>
    <property type="project" value="UniProtKB-KW"/>
</dbReference>
<dbReference type="Gene3D" id="3.40.1440.60">
    <property type="entry name" value="PriA, 3(prime) DNA-binding domain"/>
    <property type="match status" value="1"/>
</dbReference>
<dbReference type="GO" id="GO:0003677">
    <property type="term" value="F:DNA binding"/>
    <property type="evidence" value="ECO:0007669"/>
    <property type="project" value="UniProtKB-UniRule"/>
</dbReference>
<feature type="binding site" evidence="12">
    <location>
        <position position="468"/>
    </location>
    <ligand>
        <name>Zn(2+)</name>
        <dbReference type="ChEBI" id="CHEBI:29105"/>
        <label>1</label>
    </ligand>
</feature>
<dbReference type="FunFam" id="3.40.50.300:FF:000489">
    <property type="entry name" value="Primosome assembly protein PriA"/>
    <property type="match status" value="1"/>
</dbReference>
<dbReference type="InterPro" id="IPR027417">
    <property type="entry name" value="P-loop_NTPase"/>
</dbReference>
<dbReference type="InterPro" id="IPR005259">
    <property type="entry name" value="PriA"/>
</dbReference>
<evidence type="ECO:0000256" key="9">
    <source>
        <dbReference type="ARBA" id="ARBA00023125"/>
    </source>
</evidence>
<dbReference type="PROSITE" id="PS51194">
    <property type="entry name" value="HELICASE_CTER"/>
    <property type="match status" value="1"/>
</dbReference>
<keyword evidence="5 12" id="KW-0378">Hydrolase</keyword>
<comment type="subunit">
    <text evidence="12">Component of the replication restart primosome.</text>
</comment>
<keyword evidence="1 12" id="KW-0639">Primosome</keyword>
<keyword evidence="4 12" id="KW-0547">Nucleotide-binding</keyword>
<comment type="catalytic activity">
    <reaction evidence="11 12">
        <text>ATP + H2O = ADP + phosphate + H(+)</text>
        <dbReference type="Rhea" id="RHEA:13065"/>
        <dbReference type="ChEBI" id="CHEBI:15377"/>
        <dbReference type="ChEBI" id="CHEBI:15378"/>
        <dbReference type="ChEBI" id="CHEBI:30616"/>
        <dbReference type="ChEBI" id="CHEBI:43474"/>
        <dbReference type="ChEBI" id="CHEBI:456216"/>
        <dbReference type="EC" id="5.6.2.4"/>
    </reaction>
</comment>
<dbReference type="RefSeq" id="WP_166031908.1">
    <property type="nucleotide sequence ID" value="NZ_CP048877.1"/>
</dbReference>
<dbReference type="SMART" id="SM00487">
    <property type="entry name" value="DEXDc"/>
    <property type="match status" value="1"/>
</dbReference>
<evidence type="ECO:0000313" key="14">
    <source>
        <dbReference type="Proteomes" id="UP000502179"/>
    </source>
</evidence>
<name>A0A6G7PVP4_9BACT</name>
<dbReference type="GO" id="GO:0006302">
    <property type="term" value="P:double-strand break repair"/>
    <property type="evidence" value="ECO:0007669"/>
    <property type="project" value="InterPro"/>
</dbReference>
<dbReference type="HAMAP" id="MF_00983">
    <property type="entry name" value="PriA"/>
    <property type="match status" value="1"/>
</dbReference>
<dbReference type="AlphaFoldDB" id="A0A6G7PVP4"/>
<protein>
    <recommendedName>
        <fullName evidence="12">Replication restart protein PriA</fullName>
    </recommendedName>
    <alternativeName>
        <fullName evidence="12">ATP-dependent DNA helicase PriA</fullName>
        <ecNumber evidence="12">5.6.2.4</ecNumber>
    </alternativeName>
    <alternativeName>
        <fullName evidence="12">DNA 3'-5' helicase PriA</fullName>
    </alternativeName>
</protein>
<evidence type="ECO:0000256" key="8">
    <source>
        <dbReference type="ARBA" id="ARBA00022840"/>
    </source>
</evidence>
<dbReference type="GO" id="GO:0008270">
    <property type="term" value="F:zinc ion binding"/>
    <property type="evidence" value="ECO:0007669"/>
    <property type="project" value="UniProtKB-UniRule"/>
</dbReference>
<dbReference type="Pfam" id="PF18074">
    <property type="entry name" value="PriA_C"/>
    <property type="match status" value="1"/>
</dbReference>
<evidence type="ECO:0000256" key="1">
    <source>
        <dbReference type="ARBA" id="ARBA00022515"/>
    </source>
</evidence>
<evidence type="ECO:0000256" key="4">
    <source>
        <dbReference type="ARBA" id="ARBA00022741"/>
    </source>
</evidence>
<keyword evidence="6 12" id="KW-0347">Helicase</keyword>
<dbReference type="PANTHER" id="PTHR30580:SF0">
    <property type="entry name" value="PRIMOSOMAL PROTEIN N"/>
    <property type="match status" value="1"/>
</dbReference>
<dbReference type="GO" id="GO:0016787">
    <property type="term" value="F:hydrolase activity"/>
    <property type="evidence" value="ECO:0007669"/>
    <property type="project" value="UniProtKB-KW"/>
</dbReference>
<evidence type="ECO:0000256" key="5">
    <source>
        <dbReference type="ARBA" id="ARBA00022801"/>
    </source>
</evidence>
<accession>A0A6G7PVP4</accession>
<dbReference type="InterPro" id="IPR041222">
    <property type="entry name" value="PriA_3primeBD"/>
</dbReference>
<evidence type="ECO:0000256" key="10">
    <source>
        <dbReference type="ARBA" id="ARBA00023235"/>
    </source>
</evidence>
<evidence type="ECO:0000256" key="6">
    <source>
        <dbReference type="ARBA" id="ARBA00022806"/>
    </source>
</evidence>